<dbReference type="NCBIfam" id="NF004837">
    <property type="entry name" value="PRK06187.1"/>
    <property type="match status" value="1"/>
</dbReference>
<evidence type="ECO:0000259" key="6">
    <source>
        <dbReference type="Pfam" id="PF13193"/>
    </source>
</evidence>
<sequence length="551" mass="60501">MTDDIHRFLPGQMMSTPLLISAILQRADRYFGDVEVVSQLSSGGTHRYTYRDCHRRARQLAAAMVTQGMRMGDRVGTLAWNSYRHLEAYYAVAGAGSVLHTLNPRLFQEQIVYMVNHAQDGWLLFDPAFARLVQAIAPHCPGVKGWIALCGRDEMPQMDGMPALLCYEELLDASADTYEWPQLDENAASGLCYTSGTTGDPKGVLYSHRSTVLHAMSSSLPDSFGLSARDVVCPVVPMFHVNAWGLPYAAAMTGAKLVLPGAALDGASVYELFEREGVTFSAGVPTVWMGLLDHAAKQEAGFSTFKRTVIGGSACPAAMMKVFRERYGIEVVHAWGMTETSPLATTGKLFAKHDSLPEAERQAILGKQGTTIVGVDIKIVDDEGRELPWDGETAGNLMAKGPWVVERYFRDAASATNVDGWFNTGDVATIDADGYLKITDRNKDVIKSGGEWISSIELENLVMAHPAVQQAACIGVYHPKWDERPLLVVVKRQGAALEKEQLLDFLDGKVAKWWRPDEVAFVESLPLGATGKVLKNKLRDQFRAFRLVAEV</sequence>
<dbReference type="InterPro" id="IPR025110">
    <property type="entry name" value="AMP-bd_C"/>
</dbReference>
<keyword evidence="4" id="KW-0443">Lipid metabolism</keyword>
<dbReference type="PANTHER" id="PTHR43859">
    <property type="entry name" value="ACYL-ACTIVATING ENZYME"/>
    <property type="match status" value="1"/>
</dbReference>
<dbReference type="InterPro" id="IPR045851">
    <property type="entry name" value="AMP-bd_C_sf"/>
</dbReference>
<keyword evidence="3" id="KW-0276">Fatty acid metabolism</keyword>
<proteinExistence type="inferred from homology"/>
<dbReference type="FunFam" id="3.30.300.30:FF:000008">
    <property type="entry name" value="2,3-dihydroxybenzoate-AMP ligase"/>
    <property type="match status" value="1"/>
</dbReference>
<dbReference type="Gene3D" id="3.40.50.12780">
    <property type="entry name" value="N-terminal domain of ligase-like"/>
    <property type="match status" value="1"/>
</dbReference>
<dbReference type="STRING" id="543728.Vapar_5976"/>
<name>C5D0N6_VARPS</name>
<dbReference type="KEGG" id="vap:Vapar_5976"/>
<comment type="similarity">
    <text evidence="1">Belongs to the ATP-dependent AMP-binding enzyme family.</text>
</comment>
<dbReference type="Pfam" id="PF13193">
    <property type="entry name" value="AMP-binding_C"/>
    <property type="match status" value="1"/>
</dbReference>
<accession>C5D0N6</accession>
<dbReference type="GO" id="GO:0016874">
    <property type="term" value="F:ligase activity"/>
    <property type="evidence" value="ECO:0007669"/>
    <property type="project" value="UniProtKB-KW"/>
</dbReference>
<evidence type="ECO:0000256" key="3">
    <source>
        <dbReference type="ARBA" id="ARBA00022832"/>
    </source>
</evidence>
<dbReference type="Gene3D" id="3.30.300.30">
    <property type="match status" value="1"/>
</dbReference>
<dbReference type="AlphaFoldDB" id="C5D0N6"/>
<dbReference type="NCBIfam" id="NF005426">
    <property type="entry name" value="PRK07008.1"/>
    <property type="match status" value="1"/>
</dbReference>
<organism evidence="7">
    <name type="scientific">Variovorax paradoxus (strain S110)</name>
    <dbReference type="NCBI Taxonomy" id="543728"/>
    <lineage>
        <taxon>Bacteria</taxon>
        <taxon>Pseudomonadati</taxon>
        <taxon>Pseudomonadota</taxon>
        <taxon>Betaproteobacteria</taxon>
        <taxon>Burkholderiales</taxon>
        <taxon>Comamonadaceae</taxon>
        <taxon>Variovorax</taxon>
    </lineage>
</organism>
<dbReference type="EMBL" id="CP001636">
    <property type="protein sequence ID" value="ACS22547.1"/>
    <property type="molecule type" value="Genomic_DNA"/>
</dbReference>
<dbReference type="PROSITE" id="PS00455">
    <property type="entry name" value="AMP_BINDING"/>
    <property type="match status" value="1"/>
</dbReference>
<feature type="domain" description="AMP-dependent synthetase/ligase" evidence="5">
    <location>
        <begin position="27"/>
        <end position="409"/>
    </location>
</feature>
<evidence type="ECO:0000256" key="4">
    <source>
        <dbReference type="ARBA" id="ARBA00023098"/>
    </source>
</evidence>
<dbReference type="Pfam" id="PF00501">
    <property type="entry name" value="AMP-binding"/>
    <property type="match status" value="1"/>
</dbReference>
<dbReference type="HOGENOM" id="CLU_000022_59_5_4"/>
<evidence type="ECO:0000256" key="1">
    <source>
        <dbReference type="ARBA" id="ARBA00006432"/>
    </source>
</evidence>
<evidence type="ECO:0000256" key="2">
    <source>
        <dbReference type="ARBA" id="ARBA00022598"/>
    </source>
</evidence>
<evidence type="ECO:0000313" key="7">
    <source>
        <dbReference type="EMBL" id="ACS22547.1"/>
    </source>
</evidence>
<dbReference type="CDD" id="cd12119">
    <property type="entry name" value="ttLC_FACS_AlkK_like"/>
    <property type="match status" value="1"/>
</dbReference>
<dbReference type="InterPro" id="IPR000873">
    <property type="entry name" value="AMP-dep_synth/lig_dom"/>
</dbReference>
<dbReference type="GO" id="GO:0006631">
    <property type="term" value="P:fatty acid metabolic process"/>
    <property type="evidence" value="ECO:0007669"/>
    <property type="project" value="UniProtKB-KW"/>
</dbReference>
<protein>
    <submittedName>
        <fullName evidence="7">AMP-dependent synthetase and ligase</fullName>
    </submittedName>
</protein>
<dbReference type="eggNOG" id="COG0318">
    <property type="taxonomic scope" value="Bacteria"/>
</dbReference>
<reference evidence="7" key="1">
    <citation type="submission" date="2009-06" db="EMBL/GenBank/DDBJ databases">
        <title>Complete sequence of chromosome 2 of Variovorax paradoxus S110.</title>
        <authorList>
            <consortium name="US DOE Joint Genome Institute"/>
            <person name="Lucas S."/>
            <person name="Copeland A."/>
            <person name="Lapidus A."/>
            <person name="Glavina del Rio T."/>
            <person name="Tice H."/>
            <person name="Bruce D."/>
            <person name="Goodwin L."/>
            <person name="Pitluck S."/>
            <person name="Chertkov O."/>
            <person name="Brettin T."/>
            <person name="Detter J.C."/>
            <person name="Han C."/>
            <person name="Larimer F."/>
            <person name="Land M."/>
            <person name="Hauser L."/>
            <person name="Kyrpides N."/>
            <person name="Ovchinnikova G."/>
            <person name="Orwin P."/>
            <person name="Leadbetter J.R."/>
            <person name="Spain J.C."/>
            <person name="Han J.I."/>
        </authorList>
    </citation>
    <scope>NUCLEOTIDE SEQUENCE</scope>
    <source>
        <strain evidence="7">S110</strain>
    </source>
</reference>
<feature type="domain" description="AMP-binding enzyme C-terminal" evidence="6">
    <location>
        <begin position="457"/>
        <end position="532"/>
    </location>
</feature>
<dbReference type="SUPFAM" id="SSF56801">
    <property type="entry name" value="Acetyl-CoA synthetase-like"/>
    <property type="match status" value="1"/>
</dbReference>
<dbReference type="InterPro" id="IPR042099">
    <property type="entry name" value="ANL_N_sf"/>
</dbReference>
<gene>
    <name evidence="7" type="ordered locus">Vapar_5976</name>
</gene>
<dbReference type="PANTHER" id="PTHR43859:SF4">
    <property type="entry name" value="BUTANOATE--COA LIGASE AAE1-RELATED"/>
    <property type="match status" value="1"/>
</dbReference>
<evidence type="ECO:0000259" key="5">
    <source>
        <dbReference type="Pfam" id="PF00501"/>
    </source>
</evidence>
<dbReference type="InterPro" id="IPR020845">
    <property type="entry name" value="AMP-binding_CS"/>
</dbReference>
<keyword evidence="2 7" id="KW-0436">Ligase</keyword>